<dbReference type="EMBL" id="CP010429">
    <property type="protein sequence ID" value="AKD56720.1"/>
    <property type="molecule type" value="Genomic_DNA"/>
</dbReference>
<dbReference type="PATRIC" id="fig|1379870.5.peg.4156"/>
<proteinExistence type="inferred from homology"/>
<evidence type="ECO:0000256" key="1">
    <source>
        <dbReference type="ARBA" id="ARBA00005960"/>
    </source>
</evidence>
<evidence type="ECO:0000259" key="2">
    <source>
        <dbReference type="SMART" id="SM00769"/>
    </source>
</evidence>
<reference evidence="3 4" key="1">
    <citation type="journal article" date="2014" name="Curr. Microbiol.">
        <title>Spirosoma radiotolerans sp. nov., a gamma-radiation-resistant bacterium isolated from gamma ray-irradiated soil.</title>
        <authorList>
            <person name="Lee J.J."/>
            <person name="Srinivasan S."/>
            <person name="Lim S."/>
            <person name="Joe M."/>
            <person name="Im S."/>
            <person name="Bae S.I."/>
            <person name="Park K.R."/>
            <person name="Han J.H."/>
            <person name="Park S.H."/>
            <person name="Joo B.M."/>
            <person name="Park S.J."/>
            <person name="Kim M.K."/>
        </authorList>
    </citation>
    <scope>NUCLEOTIDE SEQUENCE [LARGE SCALE GENOMIC DNA]</scope>
    <source>
        <strain evidence="3 4">DG5A</strain>
    </source>
</reference>
<dbReference type="STRING" id="1379870.SD10_19260"/>
<dbReference type="SMART" id="SM00769">
    <property type="entry name" value="WHy"/>
    <property type="match status" value="2"/>
</dbReference>
<evidence type="ECO:0000313" key="4">
    <source>
        <dbReference type="Proteomes" id="UP000033054"/>
    </source>
</evidence>
<dbReference type="PANTHER" id="PTHR31459">
    <property type="match status" value="1"/>
</dbReference>
<keyword evidence="4" id="KW-1185">Reference proteome</keyword>
<dbReference type="SUPFAM" id="SSF117070">
    <property type="entry name" value="LEA14-like"/>
    <property type="match status" value="2"/>
</dbReference>
<dbReference type="PANTHER" id="PTHR31459:SF19">
    <property type="entry name" value="DESICCATION-RELATED PROTEIN LEA14-RELATED"/>
    <property type="match status" value="1"/>
</dbReference>
<evidence type="ECO:0000313" key="3">
    <source>
        <dbReference type="EMBL" id="AKD56720.1"/>
    </source>
</evidence>
<dbReference type="GO" id="GO:0009269">
    <property type="term" value="P:response to desiccation"/>
    <property type="evidence" value="ECO:0007669"/>
    <property type="project" value="InterPro"/>
</dbReference>
<feature type="domain" description="Water stress and hypersensitive response" evidence="2">
    <location>
        <begin position="173"/>
        <end position="291"/>
    </location>
</feature>
<comment type="similarity">
    <text evidence="1">Belongs to the LEA type 2 family.</text>
</comment>
<gene>
    <name evidence="3" type="ORF">SD10_19260</name>
</gene>
<sequence>MKKGGLVVLVLLLIGGIGAYIWYRNIKEKQTSTGKPYDNTMKPRLEMSRFAITDISEDTIRMNLYMLIDNPLPVGFKSPKLDYTFYIANTPVMVDAYKKPIHIKSGDSTLVVLPAKLVYKKMIKVLETLDRKDIDSTNYKMQAKFALDVPILGQKTFVTTVDKRLPTLYLPKVKIDDIDFGKLGLKRTDVAAKVSITNKNKMPFNITDTRYTVVIDGKEIADGAQPEPILIKAQATTPVVFPVTAHPGKTLSVLPKMLFDKKDTPYSVKFRCKIIDKKGNSSFANSTFASTVTGTLDDFKKLKK</sequence>
<feature type="domain" description="Water stress and hypersensitive response" evidence="2">
    <location>
        <begin position="45"/>
        <end position="164"/>
    </location>
</feature>
<dbReference type="Gene3D" id="2.60.40.1820">
    <property type="match status" value="2"/>
</dbReference>
<dbReference type="RefSeq" id="WP_046575975.1">
    <property type="nucleotide sequence ID" value="NZ_CP010429.1"/>
</dbReference>
<organism evidence="3 4">
    <name type="scientific">Spirosoma radiotolerans</name>
    <dbReference type="NCBI Taxonomy" id="1379870"/>
    <lineage>
        <taxon>Bacteria</taxon>
        <taxon>Pseudomonadati</taxon>
        <taxon>Bacteroidota</taxon>
        <taxon>Cytophagia</taxon>
        <taxon>Cytophagales</taxon>
        <taxon>Cytophagaceae</taxon>
        <taxon>Spirosoma</taxon>
    </lineage>
</organism>
<protein>
    <submittedName>
        <fullName evidence="3">Permease</fullName>
    </submittedName>
</protein>
<dbReference type="Proteomes" id="UP000033054">
    <property type="component" value="Chromosome"/>
</dbReference>
<dbReference type="Pfam" id="PF03168">
    <property type="entry name" value="LEA_2"/>
    <property type="match status" value="2"/>
</dbReference>
<dbReference type="HOGENOM" id="CLU_914997_0_0_10"/>
<dbReference type="KEGG" id="srd:SD10_19260"/>
<dbReference type="InterPro" id="IPR004864">
    <property type="entry name" value="LEA_2"/>
</dbReference>
<dbReference type="AlphaFoldDB" id="A0A0E3ZY16"/>
<accession>A0A0E3ZY16</accession>
<name>A0A0E3ZY16_9BACT</name>
<dbReference type="GO" id="GO:0005829">
    <property type="term" value="C:cytosol"/>
    <property type="evidence" value="ECO:0007669"/>
    <property type="project" value="TreeGrafter"/>
</dbReference>
<dbReference type="InterPro" id="IPR045043">
    <property type="entry name" value="Lea14-like"/>
</dbReference>
<dbReference type="OrthoDB" id="892296at2"/>
<dbReference type="InterPro" id="IPR013990">
    <property type="entry name" value="WHy-dom"/>
</dbReference>